<dbReference type="NCBIfam" id="TIGR00756">
    <property type="entry name" value="PPR"/>
    <property type="match status" value="2"/>
</dbReference>
<dbReference type="Pfam" id="PF01535">
    <property type="entry name" value="PPR"/>
    <property type="match status" value="2"/>
</dbReference>
<dbReference type="InterPro" id="IPR002885">
    <property type="entry name" value="PPR_rpt"/>
</dbReference>
<name>A0AAW2PY60_SESRA</name>
<evidence type="ECO:0000256" key="1">
    <source>
        <dbReference type="ARBA" id="ARBA00007626"/>
    </source>
</evidence>
<evidence type="ECO:0000313" key="4">
    <source>
        <dbReference type="EMBL" id="KAL0360407.1"/>
    </source>
</evidence>
<proteinExistence type="inferred from homology"/>
<dbReference type="InterPro" id="IPR011990">
    <property type="entry name" value="TPR-like_helical_dom_sf"/>
</dbReference>
<comment type="caution">
    <text evidence="4">The sequence shown here is derived from an EMBL/GenBank/DDBJ whole genome shotgun (WGS) entry which is preliminary data.</text>
</comment>
<keyword evidence="2" id="KW-0677">Repeat</keyword>
<organism evidence="4">
    <name type="scientific">Sesamum radiatum</name>
    <name type="common">Black benniseed</name>
    <dbReference type="NCBI Taxonomy" id="300843"/>
    <lineage>
        <taxon>Eukaryota</taxon>
        <taxon>Viridiplantae</taxon>
        <taxon>Streptophyta</taxon>
        <taxon>Embryophyta</taxon>
        <taxon>Tracheophyta</taxon>
        <taxon>Spermatophyta</taxon>
        <taxon>Magnoliopsida</taxon>
        <taxon>eudicotyledons</taxon>
        <taxon>Gunneridae</taxon>
        <taxon>Pentapetalae</taxon>
        <taxon>asterids</taxon>
        <taxon>lamiids</taxon>
        <taxon>Lamiales</taxon>
        <taxon>Pedaliaceae</taxon>
        <taxon>Sesamum</taxon>
    </lineage>
</organism>
<feature type="repeat" description="PPR" evidence="3">
    <location>
        <begin position="281"/>
        <end position="315"/>
    </location>
</feature>
<reference evidence="4" key="2">
    <citation type="journal article" date="2024" name="Plant">
        <title>Genomic evolution and insights into agronomic trait innovations of Sesamum species.</title>
        <authorList>
            <person name="Miao H."/>
            <person name="Wang L."/>
            <person name="Qu L."/>
            <person name="Liu H."/>
            <person name="Sun Y."/>
            <person name="Le M."/>
            <person name="Wang Q."/>
            <person name="Wei S."/>
            <person name="Zheng Y."/>
            <person name="Lin W."/>
            <person name="Duan Y."/>
            <person name="Cao H."/>
            <person name="Xiong S."/>
            <person name="Wang X."/>
            <person name="Wei L."/>
            <person name="Li C."/>
            <person name="Ma Q."/>
            <person name="Ju M."/>
            <person name="Zhao R."/>
            <person name="Li G."/>
            <person name="Mu C."/>
            <person name="Tian Q."/>
            <person name="Mei H."/>
            <person name="Zhang T."/>
            <person name="Gao T."/>
            <person name="Zhang H."/>
        </authorList>
    </citation>
    <scope>NUCLEOTIDE SEQUENCE</scope>
    <source>
        <strain evidence="4">G02</strain>
    </source>
</reference>
<dbReference type="PANTHER" id="PTHR47447">
    <property type="entry name" value="OS03G0856100 PROTEIN"/>
    <property type="match status" value="1"/>
</dbReference>
<dbReference type="AlphaFoldDB" id="A0AAW2PY60"/>
<protein>
    <submittedName>
        <fullName evidence="4">Pentatricopeptide repeat-containing protein, chloroplastic</fullName>
    </submittedName>
</protein>
<feature type="repeat" description="PPR" evidence="3">
    <location>
        <begin position="246"/>
        <end position="280"/>
    </location>
</feature>
<dbReference type="PROSITE" id="PS51375">
    <property type="entry name" value="PPR"/>
    <property type="match status" value="3"/>
</dbReference>
<evidence type="ECO:0000256" key="3">
    <source>
        <dbReference type="PROSITE-ProRule" id="PRU00708"/>
    </source>
</evidence>
<dbReference type="Gene3D" id="1.25.40.10">
    <property type="entry name" value="Tetratricopeptide repeat domain"/>
    <property type="match status" value="2"/>
</dbReference>
<feature type="repeat" description="PPR" evidence="3">
    <location>
        <begin position="174"/>
        <end position="208"/>
    </location>
</feature>
<dbReference type="EMBL" id="JACGWJ010000016">
    <property type="protein sequence ID" value="KAL0360407.1"/>
    <property type="molecule type" value="Genomic_DNA"/>
</dbReference>
<dbReference type="Pfam" id="PF13812">
    <property type="entry name" value="PPR_3"/>
    <property type="match status" value="1"/>
</dbReference>
<sequence>MNTLLLPPPYLHLRLSPLHFSPPPPFLRHRHHILLSASSQHLNLTTINGDEQDPYDVACLPNPHYDFAPLLNFLSTNYSPSHPSQPDPPTRLDPAELRLAESYRAVPAPLWHSLIKNLSSSPSSFSTAYSLVTWLQRHNLCFSYELLYSILIHALGRNEKLYEAFLLSQRQSLTPLTYNALIGACARNDDLEKALNLMERMRRDGYQSDFVNYSLIIQSLMRNNSVDVAILEKLYGEMEADNIELDGQLLNDIIAGFAKAGDIDRAMYFLGVMQGNGLSPKTSTVVAVVNELGNLGRVEEAEAVFVELKEGGLRPRTRAYNALLKGM</sequence>
<evidence type="ECO:0000256" key="2">
    <source>
        <dbReference type="ARBA" id="ARBA00022737"/>
    </source>
</evidence>
<dbReference type="PANTHER" id="PTHR47447:SF17">
    <property type="entry name" value="OS12G0638900 PROTEIN"/>
    <property type="match status" value="1"/>
</dbReference>
<dbReference type="FunFam" id="1.25.40.10:FF:001589">
    <property type="entry name" value="Pentatricopeptide repeat-containing protein, chloroplastic isoform A"/>
    <property type="match status" value="1"/>
</dbReference>
<accession>A0AAW2PY60</accession>
<reference evidence="4" key="1">
    <citation type="submission" date="2020-06" db="EMBL/GenBank/DDBJ databases">
        <authorList>
            <person name="Li T."/>
            <person name="Hu X."/>
            <person name="Zhang T."/>
            <person name="Song X."/>
            <person name="Zhang H."/>
            <person name="Dai N."/>
            <person name="Sheng W."/>
            <person name="Hou X."/>
            <person name="Wei L."/>
        </authorList>
    </citation>
    <scope>NUCLEOTIDE SEQUENCE</scope>
    <source>
        <strain evidence="4">G02</strain>
        <tissue evidence="4">Leaf</tissue>
    </source>
</reference>
<dbReference type="Pfam" id="PF13041">
    <property type="entry name" value="PPR_2"/>
    <property type="match status" value="1"/>
</dbReference>
<comment type="similarity">
    <text evidence="1">Belongs to the PPR family. P subfamily.</text>
</comment>
<gene>
    <name evidence="4" type="ORF">Sradi_3725200</name>
</gene>